<evidence type="ECO:0000256" key="1">
    <source>
        <dbReference type="ARBA" id="ARBA00022729"/>
    </source>
</evidence>
<reference evidence="5" key="1">
    <citation type="submission" date="2022-06" db="EMBL/GenBank/DDBJ databases">
        <title>Complete genome sequences of two strains of the flax pathogen Septoria linicola.</title>
        <authorList>
            <person name="Lapalu N."/>
            <person name="Simon A."/>
            <person name="Demenou B."/>
            <person name="Paumier D."/>
            <person name="Guillot M.-P."/>
            <person name="Gout L."/>
            <person name="Valade R."/>
        </authorList>
    </citation>
    <scope>NUCLEOTIDE SEQUENCE</scope>
    <source>
        <strain evidence="5">SE15195</strain>
    </source>
</reference>
<feature type="chain" id="PRO_5040187999" evidence="2">
    <location>
        <begin position="20"/>
        <end position="260"/>
    </location>
</feature>
<accession>A0A9Q9ELR3</accession>
<dbReference type="AlphaFoldDB" id="A0A9Q9ELR3"/>
<dbReference type="Pfam" id="PF05390">
    <property type="entry name" value="Kre9_KNH1_C"/>
    <property type="match status" value="1"/>
</dbReference>
<evidence type="ECO:0000313" key="6">
    <source>
        <dbReference type="Proteomes" id="UP001056384"/>
    </source>
</evidence>
<sequence length="260" mass="27139">MRSFTLLPLTAALVGKAFADVKFTKPAAGASINVGTISIEWQDSGDSPSLDDLTTYEIQLIQGGNDGTNSVPLTVLSTKGSHTAGTKAQGTIPVGIAEEIKNSFYLKMQSVAKEGGQVINYSSRFSIKGLAGTSPDTAIAGAKSVTGTAGPDTQNQVANNAGAAVPADGDVFNMAYADQTGPTRYAPMQGIPPTKITAKNYTPLHPTSSFSIAKTFLPIAKIQTTITQSQTFSVSSMENTAAPQAGPSGDMQRFLNRWKD</sequence>
<dbReference type="Pfam" id="PF10342">
    <property type="entry name" value="Kre9_KNH"/>
    <property type="match status" value="1"/>
</dbReference>
<feature type="domain" description="Yeast cell wall synthesis Kre9/Knh1-like N-terminal" evidence="4">
    <location>
        <begin position="25"/>
        <end position="127"/>
    </location>
</feature>
<dbReference type="EMBL" id="CP099423">
    <property type="protein sequence ID" value="USW54692.1"/>
    <property type="molecule type" value="Genomic_DNA"/>
</dbReference>
<organism evidence="5 6">
    <name type="scientific">Septoria linicola</name>
    <dbReference type="NCBI Taxonomy" id="215465"/>
    <lineage>
        <taxon>Eukaryota</taxon>
        <taxon>Fungi</taxon>
        <taxon>Dikarya</taxon>
        <taxon>Ascomycota</taxon>
        <taxon>Pezizomycotina</taxon>
        <taxon>Dothideomycetes</taxon>
        <taxon>Dothideomycetidae</taxon>
        <taxon>Mycosphaerellales</taxon>
        <taxon>Mycosphaerellaceae</taxon>
        <taxon>Septoria</taxon>
    </lineage>
</organism>
<evidence type="ECO:0000313" key="5">
    <source>
        <dbReference type="EMBL" id="USW54692.1"/>
    </source>
</evidence>
<dbReference type="PANTHER" id="PTHR28154:SF1">
    <property type="entry name" value="CELL WALL SYNTHESIS PROTEIN KNH1-RELATED"/>
    <property type="match status" value="1"/>
</dbReference>
<name>A0A9Q9ELR3_9PEZI</name>
<evidence type="ECO:0000256" key="2">
    <source>
        <dbReference type="SAM" id="SignalP"/>
    </source>
</evidence>
<dbReference type="InterPro" id="IPR018466">
    <property type="entry name" value="Kre9/Knh1-like_N"/>
</dbReference>
<evidence type="ECO:0000259" key="4">
    <source>
        <dbReference type="Pfam" id="PF10342"/>
    </source>
</evidence>
<feature type="signal peptide" evidence="2">
    <location>
        <begin position="1"/>
        <end position="19"/>
    </location>
</feature>
<dbReference type="PANTHER" id="PTHR28154">
    <property type="entry name" value="CELL WALL SYNTHESIS PROTEIN KNH1-RELATED"/>
    <property type="match status" value="1"/>
</dbReference>
<dbReference type="InterPro" id="IPR045328">
    <property type="entry name" value="Kre9/Knh1"/>
</dbReference>
<dbReference type="GO" id="GO:0042546">
    <property type="term" value="P:cell wall biogenesis"/>
    <property type="evidence" value="ECO:0007669"/>
    <property type="project" value="InterPro"/>
</dbReference>
<keyword evidence="1 2" id="KW-0732">Signal</keyword>
<dbReference type="GO" id="GO:0005576">
    <property type="term" value="C:extracellular region"/>
    <property type="evidence" value="ECO:0007669"/>
    <property type="project" value="TreeGrafter"/>
</dbReference>
<dbReference type="Proteomes" id="UP001056384">
    <property type="component" value="Chromosome 6"/>
</dbReference>
<dbReference type="GO" id="GO:0006078">
    <property type="term" value="P:(1-&gt;6)-beta-D-glucan biosynthetic process"/>
    <property type="evidence" value="ECO:0007669"/>
    <property type="project" value="InterPro"/>
</dbReference>
<keyword evidence="6" id="KW-1185">Reference proteome</keyword>
<dbReference type="GO" id="GO:0031505">
    <property type="term" value="P:fungal-type cell wall organization"/>
    <property type="evidence" value="ECO:0007669"/>
    <property type="project" value="TreeGrafter"/>
</dbReference>
<proteinExistence type="predicted"/>
<dbReference type="InterPro" id="IPR008659">
    <property type="entry name" value="Kre9/Knh1_C"/>
</dbReference>
<evidence type="ECO:0000259" key="3">
    <source>
        <dbReference type="Pfam" id="PF05390"/>
    </source>
</evidence>
<feature type="domain" description="Yeast cell wall synthesis Kre9/Knh1 C-terminal" evidence="3">
    <location>
        <begin position="170"/>
        <end position="248"/>
    </location>
</feature>
<gene>
    <name evidence="5" type="ORF">Slin15195_G080110</name>
</gene>
<protein>
    <submittedName>
        <fullName evidence="5">Uncharacterized protein</fullName>
    </submittedName>
</protein>